<protein>
    <recommendedName>
        <fullName evidence="5">DNA breaking-rejoining enzyme</fullName>
    </recommendedName>
</protein>
<evidence type="ECO:0000313" key="3">
    <source>
        <dbReference type="EMBL" id="THU80446.1"/>
    </source>
</evidence>
<keyword evidence="4" id="KW-1185">Reference proteome</keyword>
<accession>A0A4S8KWU0</accession>
<gene>
    <name evidence="3" type="ORF">K435DRAFT_695694</name>
</gene>
<name>A0A4S8KWU0_DENBC</name>
<proteinExistence type="predicted"/>
<dbReference type="GO" id="GO:0015074">
    <property type="term" value="P:DNA integration"/>
    <property type="evidence" value="ECO:0007669"/>
    <property type="project" value="InterPro"/>
</dbReference>
<evidence type="ECO:0000256" key="1">
    <source>
        <dbReference type="ARBA" id="ARBA00023172"/>
    </source>
</evidence>
<feature type="compositionally biased region" description="Polar residues" evidence="2">
    <location>
        <begin position="1"/>
        <end position="10"/>
    </location>
</feature>
<dbReference type="GO" id="GO:0006310">
    <property type="term" value="P:DNA recombination"/>
    <property type="evidence" value="ECO:0007669"/>
    <property type="project" value="UniProtKB-KW"/>
</dbReference>
<feature type="compositionally biased region" description="Basic and acidic residues" evidence="2">
    <location>
        <begin position="24"/>
        <end position="41"/>
    </location>
</feature>
<keyword evidence="1" id="KW-0233">DNA recombination</keyword>
<organism evidence="3 4">
    <name type="scientific">Dendrothele bispora (strain CBS 962.96)</name>
    <dbReference type="NCBI Taxonomy" id="1314807"/>
    <lineage>
        <taxon>Eukaryota</taxon>
        <taxon>Fungi</taxon>
        <taxon>Dikarya</taxon>
        <taxon>Basidiomycota</taxon>
        <taxon>Agaricomycotina</taxon>
        <taxon>Agaricomycetes</taxon>
        <taxon>Agaricomycetidae</taxon>
        <taxon>Agaricales</taxon>
        <taxon>Agaricales incertae sedis</taxon>
        <taxon>Dendrothele</taxon>
    </lineage>
</organism>
<dbReference type="EMBL" id="ML179904">
    <property type="protein sequence ID" value="THU80446.1"/>
    <property type="molecule type" value="Genomic_DNA"/>
</dbReference>
<feature type="region of interest" description="Disordered" evidence="2">
    <location>
        <begin position="1"/>
        <end position="62"/>
    </location>
</feature>
<dbReference type="SUPFAM" id="SSF56349">
    <property type="entry name" value="DNA breaking-rejoining enzymes"/>
    <property type="match status" value="1"/>
</dbReference>
<dbReference type="GO" id="GO:0003677">
    <property type="term" value="F:DNA binding"/>
    <property type="evidence" value="ECO:0007669"/>
    <property type="project" value="InterPro"/>
</dbReference>
<dbReference type="OrthoDB" id="164951at2759"/>
<sequence length="711" mass="80894">MAKGSRSQQPASKATKKTTKKRTSSGEEPVKKRPKVFKDLIDEAETERHKHSNAGNTNSGYTSVRNRTKAWAKEFATRTAAEEKEKLFEESQEIVEIMAEPEDEDASIAEANKYEKIPDDFATVLDGAPTSTTPLVIRLYMYVKCFEEGLGDSTAWSIFSAWKKYYDDLGGQGEYRDRKFEFDRETKKFVGNPTETPLVKDMLDVCKNKDGESDRKHSRPMSFDDMNTLFEWSWNICPDNAPVPTADELKVKTRHLSFRVYISTAFVLWTRSCEASKLKGKDIDWVTPPRPNAPPGDPPAIEIRLTNRKGWQRKKRKGGDQRSGHSYLIPAQPMTPAIDAKARLEAHKSHIETHILKRALGSEEYIFPNMSANGLSAHFDTHMDPEKMQKVVKEFAKCAGLPGWDGYTTHCFRCGGAQYCFMYAPNGERWTLAKIRWWGGWALNERRDTLIRYLLDELRTYEEDHSDSLFPINLAKDQSFMGEAAEQAPLKTSEARILIANLENRMQTHVKKSIAAVVKQVQVPAYWPPFWQETPYHPQTSQGYSPHNYPLQHDSNSVSNPGFFPQAPPGYGLPSSSHVPPATVTSPQPPQPLPAAPFNLKLPSLKGASLSEAFKVVVQDWDYADIKRGHEYALKDWKEEWTKDKSVASAYCQRKKVALEFIEIYQRDEGKFCEAYPEYAGGFKKLHDAILNRQKEAGIVRTRNSRYSTHN</sequence>
<dbReference type="AlphaFoldDB" id="A0A4S8KWU0"/>
<evidence type="ECO:0000256" key="2">
    <source>
        <dbReference type="SAM" id="MobiDB-lite"/>
    </source>
</evidence>
<dbReference type="Gene3D" id="1.10.443.10">
    <property type="entry name" value="Intergrase catalytic core"/>
    <property type="match status" value="1"/>
</dbReference>
<dbReference type="InterPro" id="IPR013762">
    <property type="entry name" value="Integrase-like_cat_sf"/>
</dbReference>
<feature type="compositionally biased region" description="Polar residues" evidence="2">
    <location>
        <begin position="574"/>
        <end position="586"/>
    </location>
</feature>
<feature type="compositionally biased region" description="Basic residues" evidence="2">
    <location>
        <begin position="14"/>
        <end position="23"/>
    </location>
</feature>
<evidence type="ECO:0008006" key="5">
    <source>
        <dbReference type="Google" id="ProtNLM"/>
    </source>
</evidence>
<dbReference type="Proteomes" id="UP000297245">
    <property type="component" value="Unassembled WGS sequence"/>
</dbReference>
<feature type="compositionally biased region" description="Polar residues" evidence="2">
    <location>
        <begin position="53"/>
        <end position="62"/>
    </location>
</feature>
<evidence type="ECO:0000313" key="4">
    <source>
        <dbReference type="Proteomes" id="UP000297245"/>
    </source>
</evidence>
<dbReference type="InterPro" id="IPR011010">
    <property type="entry name" value="DNA_brk_join_enz"/>
</dbReference>
<reference evidence="3 4" key="1">
    <citation type="journal article" date="2019" name="Nat. Ecol. Evol.">
        <title>Megaphylogeny resolves global patterns of mushroom evolution.</title>
        <authorList>
            <person name="Varga T."/>
            <person name="Krizsan K."/>
            <person name="Foldi C."/>
            <person name="Dima B."/>
            <person name="Sanchez-Garcia M."/>
            <person name="Sanchez-Ramirez S."/>
            <person name="Szollosi G.J."/>
            <person name="Szarkandi J.G."/>
            <person name="Papp V."/>
            <person name="Albert L."/>
            <person name="Andreopoulos W."/>
            <person name="Angelini C."/>
            <person name="Antonin V."/>
            <person name="Barry K.W."/>
            <person name="Bougher N.L."/>
            <person name="Buchanan P."/>
            <person name="Buyck B."/>
            <person name="Bense V."/>
            <person name="Catcheside P."/>
            <person name="Chovatia M."/>
            <person name="Cooper J."/>
            <person name="Damon W."/>
            <person name="Desjardin D."/>
            <person name="Finy P."/>
            <person name="Geml J."/>
            <person name="Haridas S."/>
            <person name="Hughes K."/>
            <person name="Justo A."/>
            <person name="Karasinski D."/>
            <person name="Kautmanova I."/>
            <person name="Kiss B."/>
            <person name="Kocsube S."/>
            <person name="Kotiranta H."/>
            <person name="LaButti K.M."/>
            <person name="Lechner B.E."/>
            <person name="Liimatainen K."/>
            <person name="Lipzen A."/>
            <person name="Lukacs Z."/>
            <person name="Mihaltcheva S."/>
            <person name="Morgado L.N."/>
            <person name="Niskanen T."/>
            <person name="Noordeloos M.E."/>
            <person name="Ohm R.A."/>
            <person name="Ortiz-Santana B."/>
            <person name="Ovrebo C."/>
            <person name="Racz N."/>
            <person name="Riley R."/>
            <person name="Savchenko A."/>
            <person name="Shiryaev A."/>
            <person name="Soop K."/>
            <person name="Spirin V."/>
            <person name="Szebenyi C."/>
            <person name="Tomsovsky M."/>
            <person name="Tulloss R.E."/>
            <person name="Uehling J."/>
            <person name="Grigoriev I.V."/>
            <person name="Vagvolgyi C."/>
            <person name="Papp T."/>
            <person name="Martin F.M."/>
            <person name="Miettinen O."/>
            <person name="Hibbett D.S."/>
            <person name="Nagy L.G."/>
        </authorList>
    </citation>
    <scope>NUCLEOTIDE SEQUENCE [LARGE SCALE GENOMIC DNA]</scope>
    <source>
        <strain evidence="3 4">CBS 962.96</strain>
    </source>
</reference>
<feature type="region of interest" description="Disordered" evidence="2">
    <location>
        <begin position="538"/>
        <end position="592"/>
    </location>
</feature>